<name>K2KFD7_9PROT</name>
<dbReference type="CDD" id="cd00293">
    <property type="entry name" value="USP-like"/>
    <property type="match status" value="2"/>
</dbReference>
<feature type="domain" description="UspA" evidence="4">
    <location>
        <begin position="1"/>
        <end position="130"/>
    </location>
</feature>
<gene>
    <name evidence="5" type="ORF">P24_09206</name>
</gene>
<evidence type="ECO:0000259" key="4">
    <source>
        <dbReference type="Pfam" id="PF00582"/>
    </source>
</evidence>
<dbReference type="STRING" id="1207063.P24_09206"/>
<dbReference type="Gene3D" id="3.40.50.620">
    <property type="entry name" value="HUPs"/>
    <property type="match status" value="2"/>
</dbReference>
<dbReference type="AlphaFoldDB" id="K2KFD7"/>
<evidence type="ECO:0000256" key="2">
    <source>
        <dbReference type="ARBA" id="ARBA00022741"/>
    </source>
</evidence>
<sequence>MKRILAATDFSNRSEQAVRRAALLAKQHGAGLALIHVVDDDRPARLVEIEHQAAALLVDERARTLRDDGIETSTMISDGAPPQALLAAAAETGTDLIAIGAHRRHLLKDVFLGTTAERIIRQSTVPVLMVNREPALPYRHMLIAVDLSDASELAVKAAIRLGFDRHMAVSVLYLFEAHAAGLMIRSATPMTEIRKYMNQEAEAAGAALRAFLKKTGVASIHPVAQPAAGPVAESICTTARELDADLIVVGTQGKTGMSRVMLGSVAEGVLRQADRDVLAVPSPLPG</sequence>
<dbReference type="eggNOG" id="COG0589">
    <property type="taxonomic scope" value="Bacteria"/>
</dbReference>
<dbReference type="InterPro" id="IPR014729">
    <property type="entry name" value="Rossmann-like_a/b/a_fold"/>
</dbReference>
<dbReference type="PANTHER" id="PTHR46268">
    <property type="entry name" value="STRESS RESPONSE PROTEIN NHAX"/>
    <property type="match status" value="1"/>
</dbReference>
<evidence type="ECO:0000256" key="1">
    <source>
        <dbReference type="ARBA" id="ARBA00008791"/>
    </source>
</evidence>
<keyword evidence="3" id="KW-0067">ATP-binding</keyword>
<proteinExistence type="inferred from homology"/>
<feature type="domain" description="UspA" evidence="4">
    <location>
        <begin position="138"/>
        <end position="281"/>
    </location>
</feature>
<comment type="similarity">
    <text evidence="1">Belongs to the universal stress protein A family.</text>
</comment>
<dbReference type="RefSeq" id="WP_008944448.1">
    <property type="nucleotide sequence ID" value="NZ_AMRL01000009.1"/>
</dbReference>
<evidence type="ECO:0000256" key="3">
    <source>
        <dbReference type="ARBA" id="ARBA00022840"/>
    </source>
</evidence>
<keyword evidence="6" id="KW-1185">Reference proteome</keyword>
<protein>
    <submittedName>
        <fullName evidence="5">UspA domain-containing protein</fullName>
    </submittedName>
</protein>
<dbReference type="GO" id="GO:0005524">
    <property type="term" value="F:ATP binding"/>
    <property type="evidence" value="ECO:0007669"/>
    <property type="project" value="UniProtKB-KW"/>
</dbReference>
<dbReference type="SUPFAM" id="SSF52402">
    <property type="entry name" value="Adenine nucleotide alpha hydrolases-like"/>
    <property type="match status" value="2"/>
</dbReference>
<keyword evidence="2" id="KW-0547">Nucleotide-binding</keyword>
<dbReference type="EMBL" id="AMRL01000009">
    <property type="protein sequence ID" value="EKE76080.1"/>
    <property type="molecule type" value="Genomic_DNA"/>
</dbReference>
<dbReference type="InterPro" id="IPR006016">
    <property type="entry name" value="UspA"/>
</dbReference>
<reference evidence="5 6" key="1">
    <citation type="journal article" date="2012" name="J. Bacteriol.">
        <title>Genome Sequence of Oceanibaculum indicum Type Strain P24.</title>
        <authorList>
            <person name="Lai Q."/>
            <person name="Shao Z."/>
        </authorList>
    </citation>
    <scope>NUCLEOTIDE SEQUENCE [LARGE SCALE GENOMIC DNA]</scope>
    <source>
        <strain evidence="5 6">P24</strain>
    </source>
</reference>
<dbReference type="Proteomes" id="UP000006746">
    <property type="component" value="Unassembled WGS sequence"/>
</dbReference>
<dbReference type="Pfam" id="PF00582">
    <property type="entry name" value="Usp"/>
    <property type="match status" value="2"/>
</dbReference>
<dbReference type="InterPro" id="IPR006015">
    <property type="entry name" value="Universal_stress_UspA"/>
</dbReference>
<dbReference type="PRINTS" id="PR01438">
    <property type="entry name" value="UNVRSLSTRESS"/>
</dbReference>
<dbReference type="PANTHER" id="PTHR46268:SF27">
    <property type="entry name" value="UNIVERSAL STRESS PROTEIN RV2623"/>
    <property type="match status" value="1"/>
</dbReference>
<organism evidence="5 6">
    <name type="scientific">Oceanibaculum indicum P24</name>
    <dbReference type="NCBI Taxonomy" id="1207063"/>
    <lineage>
        <taxon>Bacteria</taxon>
        <taxon>Pseudomonadati</taxon>
        <taxon>Pseudomonadota</taxon>
        <taxon>Alphaproteobacteria</taxon>
        <taxon>Rhodospirillales</taxon>
        <taxon>Oceanibaculaceae</taxon>
        <taxon>Oceanibaculum</taxon>
    </lineage>
</organism>
<accession>K2KFD7</accession>
<evidence type="ECO:0000313" key="6">
    <source>
        <dbReference type="Proteomes" id="UP000006746"/>
    </source>
</evidence>
<evidence type="ECO:0000313" key="5">
    <source>
        <dbReference type="EMBL" id="EKE76080.1"/>
    </source>
</evidence>
<comment type="caution">
    <text evidence="5">The sequence shown here is derived from an EMBL/GenBank/DDBJ whole genome shotgun (WGS) entry which is preliminary data.</text>
</comment>